<protein>
    <recommendedName>
        <fullName evidence="3">Type II toxin-antitoxin system PemK/MazF family toxin</fullName>
    </recommendedName>
</protein>
<dbReference type="EMBL" id="BOMS01000137">
    <property type="protein sequence ID" value="GIE72079.1"/>
    <property type="molecule type" value="Genomic_DNA"/>
</dbReference>
<name>A0ABQ4BN24_9ACTN</name>
<reference evidence="1 2" key="1">
    <citation type="submission" date="2021-01" db="EMBL/GenBank/DDBJ databases">
        <title>Whole genome shotgun sequence of Actinoplanes palleronii NBRC 14916.</title>
        <authorList>
            <person name="Komaki H."/>
            <person name="Tamura T."/>
        </authorList>
    </citation>
    <scope>NUCLEOTIDE SEQUENCE [LARGE SCALE GENOMIC DNA]</scope>
    <source>
        <strain evidence="1 2">NBRC 14916</strain>
    </source>
</reference>
<comment type="caution">
    <text evidence="1">The sequence shown here is derived from an EMBL/GenBank/DDBJ whole genome shotgun (WGS) entry which is preliminary data.</text>
</comment>
<dbReference type="Proteomes" id="UP000624709">
    <property type="component" value="Unassembled WGS sequence"/>
</dbReference>
<dbReference type="InterPro" id="IPR011067">
    <property type="entry name" value="Plasmid_toxin/cell-grow_inhib"/>
</dbReference>
<organism evidence="1 2">
    <name type="scientific">Actinoplanes palleronii</name>
    <dbReference type="NCBI Taxonomy" id="113570"/>
    <lineage>
        <taxon>Bacteria</taxon>
        <taxon>Bacillati</taxon>
        <taxon>Actinomycetota</taxon>
        <taxon>Actinomycetes</taxon>
        <taxon>Micromonosporales</taxon>
        <taxon>Micromonosporaceae</taxon>
        <taxon>Actinoplanes</taxon>
    </lineage>
</organism>
<dbReference type="RefSeq" id="WP_203829835.1">
    <property type="nucleotide sequence ID" value="NZ_BAAATY010000047.1"/>
</dbReference>
<proteinExistence type="predicted"/>
<evidence type="ECO:0000313" key="2">
    <source>
        <dbReference type="Proteomes" id="UP000624709"/>
    </source>
</evidence>
<dbReference type="SUPFAM" id="SSF50118">
    <property type="entry name" value="Cell growth inhibitor/plasmid maintenance toxic component"/>
    <property type="match status" value="1"/>
</dbReference>
<accession>A0ABQ4BN24</accession>
<keyword evidence="2" id="KW-1185">Reference proteome</keyword>
<sequence length="136" mass="14873">MKRGEVWWTPLDTEWPVVLISDHGDAVQIVAPATAEQKRGFVILTPEQAAEARPVADTGPLVGIEVPIDLSETLHQVGVVRVALPRNGHIFCTWELTVEPGALTERVTTLPAETMRQLDQAIDIGRVRSHGRLGQA</sequence>
<dbReference type="Gene3D" id="2.30.30.110">
    <property type="match status" value="1"/>
</dbReference>
<gene>
    <name evidence="1" type="ORF">Apa02nite_081870</name>
</gene>
<evidence type="ECO:0008006" key="3">
    <source>
        <dbReference type="Google" id="ProtNLM"/>
    </source>
</evidence>
<evidence type="ECO:0000313" key="1">
    <source>
        <dbReference type="EMBL" id="GIE72079.1"/>
    </source>
</evidence>